<organism evidence="3 4">
    <name type="scientific">Riccia fluitans</name>
    <dbReference type="NCBI Taxonomy" id="41844"/>
    <lineage>
        <taxon>Eukaryota</taxon>
        <taxon>Viridiplantae</taxon>
        <taxon>Streptophyta</taxon>
        <taxon>Embryophyta</taxon>
        <taxon>Marchantiophyta</taxon>
        <taxon>Marchantiopsida</taxon>
        <taxon>Marchantiidae</taxon>
        <taxon>Marchantiales</taxon>
        <taxon>Ricciaceae</taxon>
        <taxon>Riccia</taxon>
    </lineage>
</organism>
<evidence type="ECO:0000256" key="2">
    <source>
        <dbReference type="SAM" id="Phobius"/>
    </source>
</evidence>
<reference evidence="3 4" key="1">
    <citation type="submission" date="2024-09" db="EMBL/GenBank/DDBJ databases">
        <title>Chromosome-scale assembly of Riccia fluitans.</title>
        <authorList>
            <person name="Paukszto L."/>
            <person name="Sawicki J."/>
            <person name="Karawczyk K."/>
            <person name="Piernik-Szablinska J."/>
            <person name="Szczecinska M."/>
            <person name="Mazdziarz M."/>
        </authorList>
    </citation>
    <scope>NUCLEOTIDE SEQUENCE [LARGE SCALE GENOMIC DNA]</scope>
    <source>
        <strain evidence="3">Rf_01</strain>
        <tissue evidence="3">Aerial parts of the thallus</tissue>
    </source>
</reference>
<dbReference type="InterPro" id="IPR029058">
    <property type="entry name" value="AB_hydrolase_fold"/>
</dbReference>
<dbReference type="Proteomes" id="UP001605036">
    <property type="component" value="Unassembled WGS sequence"/>
</dbReference>
<proteinExistence type="inferred from homology"/>
<protein>
    <submittedName>
        <fullName evidence="3">Uncharacterized protein</fullName>
    </submittedName>
</protein>
<accession>A0ABD1ZJ73</accession>
<comment type="similarity">
    <text evidence="1">Belongs to the NDRG family.</text>
</comment>
<evidence type="ECO:0000313" key="4">
    <source>
        <dbReference type="Proteomes" id="UP001605036"/>
    </source>
</evidence>
<keyword evidence="4" id="KW-1185">Reference proteome</keyword>
<comment type="caution">
    <text evidence="3">The sequence shown here is derived from an EMBL/GenBank/DDBJ whole genome shotgun (WGS) entry which is preliminary data.</text>
</comment>
<keyword evidence="2" id="KW-0472">Membrane</keyword>
<dbReference type="InterPro" id="IPR004142">
    <property type="entry name" value="NDRG"/>
</dbReference>
<dbReference type="Gene3D" id="3.40.50.1820">
    <property type="entry name" value="alpha/beta hydrolase"/>
    <property type="match status" value="1"/>
</dbReference>
<name>A0ABD1ZJ73_9MARC</name>
<dbReference type="SUPFAM" id="SSF53474">
    <property type="entry name" value="alpha/beta-Hydrolases"/>
    <property type="match status" value="1"/>
</dbReference>
<gene>
    <name evidence="3" type="ORF">R1flu_019255</name>
</gene>
<dbReference type="AlphaFoldDB" id="A0ABD1ZJ73"/>
<evidence type="ECO:0000256" key="1">
    <source>
        <dbReference type="ARBA" id="ARBA00005598"/>
    </source>
</evidence>
<evidence type="ECO:0000313" key="3">
    <source>
        <dbReference type="EMBL" id="KAL2651127.1"/>
    </source>
</evidence>
<keyword evidence="2" id="KW-0812">Transmembrane</keyword>
<dbReference type="Pfam" id="PF03096">
    <property type="entry name" value="Ndr"/>
    <property type="match status" value="1"/>
</dbReference>
<dbReference type="PANTHER" id="PTHR11034">
    <property type="entry name" value="N-MYC DOWNSTREAM REGULATED"/>
    <property type="match status" value="1"/>
</dbReference>
<keyword evidence="2" id="KW-1133">Transmembrane helix</keyword>
<feature type="transmembrane region" description="Helical" evidence="2">
    <location>
        <begin position="121"/>
        <end position="143"/>
    </location>
</feature>
<dbReference type="EMBL" id="JBHFFA010000001">
    <property type="protein sequence ID" value="KAL2651127.1"/>
    <property type="molecule type" value="Genomic_DNA"/>
</dbReference>
<sequence length="352" mass="39288">MDERLNMDEGSVSISLDMDSSPWGGQEHMVPTSFGPISVQILGDQAKPALITYPDIALSSVSCFEGFFSCPEASSLLLHNFCIYHIDPPGHEPGASQIPDEQPMPSCDDLADQVAEVLDYFGIYEVIGLGVTGGAYVLMLLALKYRERVLGLILVSPICQAPSWTEWIYNKALTSLIYFCGMTNFVKESLLQRYFGQEARETEIMGTYGRVLDEGQTHNIMRFMQAIHQRKDLTPGLRKLKCRTLIIVGEQSPFHFEARHISNEMDRRYNALIEVQACGSLVTEEQPHSMLVPIEYFLMGYGFFRPPQLISHSTPTSPLSPPCISSDLLSPESLGLKLKPIKTRVTLAVEEC</sequence>